<feature type="region of interest" description="Disordered" evidence="2">
    <location>
        <begin position="1"/>
        <end position="56"/>
    </location>
</feature>
<gene>
    <name evidence="3" type="ORF">OsI_16792</name>
</gene>
<evidence type="ECO:0000256" key="2">
    <source>
        <dbReference type="SAM" id="MobiDB-lite"/>
    </source>
</evidence>
<dbReference type="EMBL" id="CM000129">
    <property type="protein sequence ID" value="EEC77710.1"/>
    <property type="molecule type" value="Genomic_DNA"/>
</dbReference>
<dbReference type="AlphaFoldDB" id="B8ASP1"/>
<dbReference type="Proteomes" id="UP000007015">
    <property type="component" value="Chromosome 4"/>
</dbReference>
<organism evidence="3 4">
    <name type="scientific">Oryza sativa subsp. indica</name>
    <name type="common">Rice</name>
    <dbReference type="NCBI Taxonomy" id="39946"/>
    <lineage>
        <taxon>Eukaryota</taxon>
        <taxon>Viridiplantae</taxon>
        <taxon>Streptophyta</taxon>
        <taxon>Embryophyta</taxon>
        <taxon>Tracheophyta</taxon>
        <taxon>Spermatophyta</taxon>
        <taxon>Magnoliopsida</taxon>
        <taxon>Liliopsida</taxon>
        <taxon>Poales</taxon>
        <taxon>Poaceae</taxon>
        <taxon>BOP clade</taxon>
        <taxon>Oryzoideae</taxon>
        <taxon>Oryzeae</taxon>
        <taxon>Oryzinae</taxon>
        <taxon>Oryza</taxon>
        <taxon>Oryza sativa</taxon>
    </lineage>
</organism>
<evidence type="ECO:0000313" key="3">
    <source>
        <dbReference type="EMBL" id="EEC77710.1"/>
    </source>
</evidence>
<evidence type="ECO:0000256" key="1">
    <source>
        <dbReference type="SAM" id="Coils"/>
    </source>
</evidence>
<protein>
    <submittedName>
        <fullName evidence="3">Uncharacterized protein</fullName>
    </submittedName>
</protein>
<reference evidence="3 4" key="1">
    <citation type="journal article" date="2005" name="PLoS Biol.">
        <title>The genomes of Oryza sativa: a history of duplications.</title>
        <authorList>
            <person name="Yu J."/>
            <person name="Wang J."/>
            <person name="Lin W."/>
            <person name="Li S."/>
            <person name="Li H."/>
            <person name="Zhou J."/>
            <person name="Ni P."/>
            <person name="Dong W."/>
            <person name="Hu S."/>
            <person name="Zeng C."/>
            <person name="Zhang J."/>
            <person name="Zhang Y."/>
            <person name="Li R."/>
            <person name="Xu Z."/>
            <person name="Li S."/>
            <person name="Li X."/>
            <person name="Zheng H."/>
            <person name="Cong L."/>
            <person name="Lin L."/>
            <person name="Yin J."/>
            <person name="Geng J."/>
            <person name="Li G."/>
            <person name="Shi J."/>
            <person name="Liu J."/>
            <person name="Lv H."/>
            <person name="Li J."/>
            <person name="Wang J."/>
            <person name="Deng Y."/>
            <person name="Ran L."/>
            <person name="Shi X."/>
            <person name="Wang X."/>
            <person name="Wu Q."/>
            <person name="Li C."/>
            <person name="Ren X."/>
            <person name="Wang J."/>
            <person name="Wang X."/>
            <person name="Li D."/>
            <person name="Liu D."/>
            <person name="Zhang X."/>
            <person name="Ji Z."/>
            <person name="Zhao W."/>
            <person name="Sun Y."/>
            <person name="Zhang Z."/>
            <person name="Bao J."/>
            <person name="Han Y."/>
            <person name="Dong L."/>
            <person name="Ji J."/>
            <person name="Chen P."/>
            <person name="Wu S."/>
            <person name="Liu J."/>
            <person name="Xiao Y."/>
            <person name="Bu D."/>
            <person name="Tan J."/>
            <person name="Yang L."/>
            <person name="Ye C."/>
            <person name="Zhang J."/>
            <person name="Xu J."/>
            <person name="Zhou Y."/>
            <person name="Yu Y."/>
            <person name="Zhang B."/>
            <person name="Zhuang S."/>
            <person name="Wei H."/>
            <person name="Liu B."/>
            <person name="Lei M."/>
            <person name="Yu H."/>
            <person name="Li Y."/>
            <person name="Xu H."/>
            <person name="Wei S."/>
            <person name="He X."/>
            <person name="Fang L."/>
            <person name="Zhang Z."/>
            <person name="Zhang Y."/>
            <person name="Huang X."/>
            <person name="Su Z."/>
            <person name="Tong W."/>
            <person name="Li J."/>
            <person name="Tong Z."/>
            <person name="Li S."/>
            <person name="Ye J."/>
            <person name="Wang L."/>
            <person name="Fang L."/>
            <person name="Lei T."/>
            <person name="Chen C."/>
            <person name="Chen H."/>
            <person name="Xu Z."/>
            <person name="Li H."/>
            <person name="Huang H."/>
            <person name="Zhang F."/>
            <person name="Xu H."/>
            <person name="Li N."/>
            <person name="Zhao C."/>
            <person name="Li S."/>
            <person name="Dong L."/>
            <person name="Huang Y."/>
            <person name="Li L."/>
            <person name="Xi Y."/>
            <person name="Qi Q."/>
            <person name="Li W."/>
            <person name="Zhang B."/>
            <person name="Hu W."/>
            <person name="Zhang Y."/>
            <person name="Tian X."/>
            <person name="Jiao Y."/>
            <person name="Liang X."/>
            <person name="Jin J."/>
            <person name="Gao L."/>
            <person name="Zheng W."/>
            <person name="Hao B."/>
            <person name="Liu S."/>
            <person name="Wang W."/>
            <person name="Yuan L."/>
            <person name="Cao M."/>
            <person name="McDermott J."/>
            <person name="Samudrala R."/>
            <person name="Wang J."/>
            <person name="Wong G.K."/>
            <person name="Yang H."/>
        </authorList>
    </citation>
    <scope>NUCLEOTIDE SEQUENCE [LARGE SCALE GENOMIC DNA]</scope>
    <source>
        <strain evidence="4">cv. 93-11</strain>
    </source>
</reference>
<keyword evidence="4" id="KW-1185">Reference proteome</keyword>
<proteinExistence type="predicted"/>
<evidence type="ECO:0000313" key="4">
    <source>
        <dbReference type="Proteomes" id="UP000007015"/>
    </source>
</evidence>
<sequence>MHGCNASASLDDVGSSKGANVPNLGHPPEDTAKDAGPSQAPPVEERQKVNAGTTPHVRHLFERLDQLRVKTSRHIADLIVDRRDLELQAVHALNVEVPKLDLPDKEIDDWRNARMVRGDLKLIHDYVTAEPLDKGSVIKLVEAATSAWTRVYEAPRPDDLEKLLRHLGVLVQRLKGELPDTFEKPTVASHIVETRSLLTGLEHACSEVRPELERIKGCRGDVDAHLQEAERSHTFWRQAAEEYEAQLKKATEEMARCVESRDAAARSLQAYDNAVIAQTNSVSKLEGRRDEVHAYLKRLSKEGKRQDTAALPEVALILSYAKELVGNNASKD</sequence>
<feature type="coiled-coil region" evidence="1">
    <location>
        <begin position="226"/>
        <end position="260"/>
    </location>
</feature>
<keyword evidence="1" id="KW-0175">Coiled coil</keyword>
<dbReference type="Gramene" id="BGIOSGA016837-TA">
    <property type="protein sequence ID" value="BGIOSGA016837-PA"/>
    <property type="gene ID" value="BGIOSGA016837"/>
</dbReference>
<dbReference type="OMA" id="ERSHTFW"/>
<accession>B8ASP1</accession>
<dbReference type="HOGENOM" id="CLU_837807_0_0_1"/>
<name>B8ASP1_ORYSI</name>